<dbReference type="EMBL" id="CP079216">
    <property type="protein sequence ID" value="QXT61870.1"/>
    <property type="molecule type" value="Genomic_DNA"/>
</dbReference>
<dbReference type="RefSeq" id="WP_219080216.1">
    <property type="nucleotide sequence ID" value="NZ_CP079216.1"/>
</dbReference>
<dbReference type="Proteomes" id="UP000824504">
    <property type="component" value="Chromosome"/>
</dbReference>
<reference evidence="1 2" key="1">
    <citation type="submission" date="2021-07" db="EMBL/GenBank/DDBJ databases">
        <title>complete genome sequencing of Tessaracoccus sp.J1M15.</title>
        <authorList>
            <person name="Bae J.-W."/>
            <person name="Kim D.-y."/>
        </authorList>
    </citation>
    <scope>NUCLEOTIDE SEQUENCE [LARGE SCALE GENOMIC DNA]</scope>
    <source>
        <strain evidence="1 2">J1M15</strain>
    </source>
</reference>
<gene>
    <name evidence="1" type="ORF">KDB89_08695</name>
</gene>
<organism evidence="1 2">
    <name type="scientific">Tessaracoccus palaemonis</name>
    <dbReference type="NCBI Taxonomy" id="2829499"/>
    <lineage>
        <taxon>Bacteria</taxon>
        <taxon>Bacillati</taxon>
        <taxon>Actinomycetota</taxon>
        <taxon>Actinomycetes</taxon>
        <taxon>Propionibacteriales</taxon>
        <taxon>Propionibacteriaceae</taxon>
        <taxon>Tessaracoccus</taxon>
    </lineage>
</organism>
<name>A0ABX8SGQ8_9ACTN</name>
<keyword evidence="2" id="KW-1185">Reference proteome</keyword>
<protein>
    <submittedName>
        <fullName evidence="1">Uncharacterized protein</fullName>
    </submittedName>
</protein>
<evidence type="ECO:0000313" key="1">
    <source>
        <dbReference type="EMBL" id="QXT61870.1"/>
    </source>
</evidence>
<proteinExistence type="predicted"/>
<sequence length="247" mass="27120">MDGAGTAATLRATWLWRTGLEPRQVTNFTTVHGVGEVFLAIPWVGPTPAVLDTLEALTRRGVRVSALGGSPEWASRPSLAAEWARRLAGYAFCAVHLDVEPWTSRSWPGHEVTYLARLAKLTAFLRARTGLPTEIDLPSWIAVRHGPAFRQVAAEADAVTVLAYRDRASAILNAAEEARAILTMLGRHYRLGVETRASREGAHVTFFQEGRRAMERELNAVTSTIGEEATFDGIAIHDLDGWRQLPN</sequence>
<evidence type="ECO:0000313" key="2">
    <source>
        <dbReference type="Proteomes" id="UP000824504"/>
    </source>
</evidence>
<accession>A0ABX8SGQ8</accession>